<keyword evidence="5" id="KW-1185">Reference proteome</keyword>
<evidence type="ECO:0000313" key="4">
    <source>
        <dbReference type="EMBL" id="KAG5447862.1"/>
    </source>
</evidence>
<comment type="similarity">
    <text evidence="1">Belongs to the short-chain dehydrogenases/reductases (SDR) family.</text>
</comment>
<evidence type="ECO:0000256" key="3">
    <source>
        <dbReference type="ARBA" id="ARBA00023002"/>
    </source>
</evidence>
<keyword evidence="2" id="KW-0521">NADP</keyword>
<dbReference type="SUPFAM" id="SSF51735">
    <property type="entry name" value="NAD(P)-binding Rossmann-fold domains"/>
    <property type="match status" value="1"/>
</dbReference>
<dbReference type="GO" id="GO:0004090">
    <property type="term" value="F:carbonyl reductase (NADPH) activity"/>
    <property type="evidence" value="ECO:0007669"/>
    <property type="project" value="TreeGrafter"/>
</dbReference>
<dbReference type="InParanoid" id="A0A3R7DDF7"/>
<dbReference type="PRINTS" id="PR00081">
    <property type="entry name" value="GDHRDH"/>
</dbReference>
<gene>
    <name evidence="4" type="ORF">CSKR_104453</name>
</gene>
<sequence length="660" mass="75742">MSVCLSRAGYTLRWWGPYCLMQQKRALYAQRAYGSRQFSTIGTSEAFFGSRRNIGFVILWVQGKRNSPIWMSYPSFIGYTDRVGWCQRLRNKTTRKRVFGCASETVIEIFIRFQKLRWFGHVFCIPNHRLSDMMRLPVLSSNCRKHIGCQTLKQPGLKMTTRTPLTSNSSRIFQHLQSGATRGYQAACLHHLELGTENCILSDKRLIDMPNATRALAIPALIPSILVQSELIQLLGYVKRSTTSSGPLWIVSGASNDCMSTTMALRTIRQIFVSSYLNTRILKVFQRLPHHFIRHEINCKWRECTLRPFACIRTPCSIAQWVREAYRPSHHVIVESSRDGFIFFAIELPDKFWFYGRKQSLSIGMIRLSGSHWLEQGNRLWHSGKVGQILQSYWRMGYFSHWYVWRLSIHSWSARNDELGKKSCEELKSKGLDVKFHQLDITDKASRKRFLEYMKTNYPNGINVAVNNAGIAYRHDSTAPFGEQARVTVHTNFTCTLDFTLEFLPLLAKDARVVHVSSGVSLMMFPKMSNELYTRITSPLTLEELRTIIQEFVKYAEAGEHSKHGWPTSAYGVSKVGLTKASFILGEMLKSDPRNIVMNSCCPGYVDTDMTSHKGTKTIEEGADTPFYLATLPVGVTEPVNEFVRDRQITKWSKETTIRF</sequence>
<dbReference type="STRING" id="79923.A0A3R7DDF7"/>
<evidence type="ECO:0000256" key="2">
    <source>
        <dbReference type="ARBA" id="ARBA00022857"/>
    </source>
</evidence>
<dbReference type="PANTHER" id="PTHR43963">
    <property type="entry name" value="CARBONYL REDUCTASE 1-RELATED"/>
    <property type="match status" value="1"/>
</dbReference>
<dbReference type="AlphaFoldDB" id="A0A3R7DDF7"/>
<accession>A0A3R7DDF7</accession>
<dbReference type="InterPro" id="IPR002347">
    <property type="entry name" value="SDR_fam"/>
</dbReference>
<comment type="caution">
    <text evidence="4">The sequence shown here is derived from an EMBL/GenBank/DDBJ whole genome shotgun (WGS) entry which is preliminary data.</text>
</comment>
<dbReference type="InterPro" id="IPR036291">
    <property type="entry name" value="NAD(P)-bd_dom_sf"/>
</dbReference>
<name>A0A3R7DDF7_CLOSI</name>
<reference evidence="4 5" key="2">
    <citation type="journal article" date="2021" name="Genomics">
        <title>High-quality reference genome for Clonorchis sinensis.</title>
        <authorList>
            <person name="Young N.D."/>
            <person name="Stroehlein A.J."/>
            <person name="Kinkar L."/>
            <person name="Wang T."/>
            <person name="Sohn W.M."/>
            <person name="Chang B.C.H."/>
            <person name="Kaur P."/>
            <person name="Weisz D."/>
            <person name="Dudchenko O."/>
            <person name="Aiden E.L."/>
            <person name="Korhonen P.K."/>
            <person name="Gasser R.B."/>
        </authorList>
    </citation>
    <scope>NUCLEOTIDE SEQUENCE [LARGE SCALE GENOMIC DNA]</scope>
    <source>
        <strain evidence="4">Cs-k2</strain>
    </source>
</reference>
<evidence type="ECO:0000313" key="5">
    <source>
        <dbReference type="Proteomes" id="UP000286415"/>
    </source>
</evidence>
<keyword evidence="3" id="KW-0560">Oxidoreductase</keyword>
<dbReference type="Pfam" id="PF00106">
    <property type="entry name" value="adh_short"/>
    <property type="match status" value="1"/>
</dbReference>
<organism evidence="4 5">
    <name type="scientific">Clonorchis sinensis</name>
    <name type="common">Chinese liver fluke</name>
    <dbReference type="NCBI Taxonomy" id="79923"/>
    <lineage>
        <taxon>Eukaryota</taxon>
        <taxon>Metazoa</taxon>
        <taxon>Spiralia</taxon>
        <taxon>Lophotrochozoa</taxon>
        <taxon>Platyhelminthes</taxon>
        <taxon>Trematoda</taxon>
        <taxon>Digenea</taxon>
        <taxon>Opisthorchiida</taxon>
        <taxon>Opisthorchiata</taxon>
        <taxon>Opisthorchiidae</taxon>
        <taxon>Clonorchis</taxon>
    </lineage>
</organism>
<protein>
    <submittedName>
        <fullName evidence="4">NADH-cytochrome b5 reductase</fullName>
    </submittedName>
</protein>
<proteinExistence type="inferred from homology"/>
<dbReference type="Proteomes" id="UP000286415">
    <property type="component" value="Unassembled WGS sequence"/>
</dbReference>
<dbReference type="PANTHER" id="PTHR43963:SF4">
    <property type="entry name" value="CARBONYL REDUCTASE (NADPH)"/>
    <property type="match status" value="1"/>
</dbReference>
<evidence type="ECO:0000256" key="1">
    <source>
        <dbReference type="ARBA" id="ARBA00006484"/>
    </source>
</evidence>
<dbReference type="Gene3D" id="3.40.50.720">
    <property type="entry name" value="NAD(P)-binding Rossmann-like Domain"/>
    <property type="match status" value="1"/>
</dbReference>
<dbReference type="OrthoDB" id="7289984at2759"/>
<dbReference type="EMBL" id="NIRI02000042">
    <property type="protein sequence ID" value="KAG5447862.1"/>
    <property type="molecule type" value="Genomic_DNA"/>
</dbReference>
<reference evidence="4 5" key="1">
    <citation type="journal article" date="2018" name="Biotechnol. Adv.">
        <title>Improved genomic resources and new bioinformatic workflow for the carcinogenic parasite Clonorchis sinensis: Biotechnological implications.</title>
        <authorList>
            <person name="Wang D."/>
            <person name="Korhonen P.K."/>
            <person name="Gasser R.B."/>
            <person name="Young N.D."/>
        </authorList>
    </citation>
    <scope>NUCLEOTIDE SEQUENCE [LARGE SCALE GENOMIC DNA]</scope>
    <source>
        <strain evidence="4">Cs-k2</strain>
    </source>
</reference>